<dbReference type="CDD" id="cd08637">
    <property type="entry name" value="DNA_pol_A_pol_I_C"/>
    <property type="match status" value="1"/>
</dbReference>
<dbReference type="STRING" id="857290.HMPREF9156_00305"/>
<evidence type="ECO:0000256" key="6">
    <source>
        <dbReference type="ARBA" id="ARBA00022722"/>
    </source>
</evidence>
<dbReference type="PANTHER" id="PTHR10133">
    <property type="entry name" value="DNA POLYMERASE I"/>
    <property type="match status" value="1"/>
</dbReference>
<reference evidence="18 19" key="1">
    <citation type="submission" date="2012-01" db="EMBL/GenBank/DDBJ databases">
        <title>The Genome Sequence of Scardovia wiggsiae F0424.</title>
        <authorList>
            <consortium name="The Broad Institute Genome Sequencing Platform"/>
            <person name="Earl A."/>
            <person name="Ward D."/>
            <person name="Feldgarden M."/>
            <person name="Gevers D."/>
            <person name="Izard J."/>
            <person name="Ganesan A."/>
            <person name="Baranova O.V."/>
            <person name="Blanton J.M."/>
            <person name="Tanner A.C."/>
            <person name="Mathney J."/>
            <person name="Dewhirst F.E."/>
            <person name="Young S.K."/>
            <person name="Zeng Q."/>
            <person name="Gargeya S."/>
            <person name="Fitzgerald M."/>
            <person name="Haas B."/>
            <person name="Abouelleil A."/>
            <person name="Alvarado L."/>
            <person name="Arachchi H.M."/>
            <person name="Berlin A."/>
            <person name="Chapman S.B."/>
            <person name="Gearin G."/>
            <person name="Goldberg J."/>
            <person name="Griggs A."/>
            <person name="Gujja S."/>
            <person name="Hansen M."/>
            <person name="Heiman D."/>
            <person name="Howarth C."/>
            <person name="Larimer J."/>
            <person name="Lui A."/>
            <person name="MacDonald P.J.P."/>
            <person name="McCowen C."/>
            <person name="Montmayeur A."/>
            <person name="Murphy C."/>
            <person name="Neiman D."/>
            <person name="Pearson M."/>
            <person name="Priest M."/>
            <person name="Roberts A."/>
            <person name="Saif S."/>
            <person name="Shea T."/>
            <person name="Sisk P."/>
            <person name="Stolte C."/>
            <person name="Sykes S."/>
            <person name="Wortman J."/>
            <person name="Nusbaum C."/>
            <person name="Birren B."/>
        </authorList>
    </citation>
    <scope>NUCLEOTIDE SEQUENCE [LARGE SCALE GENOMIC DNA]</scope>
    <source>
        <strain evidence="18 19">F0424</strain>
    </source>
</reference>
<name>J0X2B6_9BIFI</name>
<evidence type="ECO:0000256" key="15">
    <source>
        <dbReference type="SAM" id="MobiDB-lite"/>
    </source>
</evidence>
<gene>
    <name evidence="18" type="ORF">HMPREF9156_00305</name>
</gene>
<dbReference type="InterPro" id="IPR008918">
    <property type="entry name" value="HhH2"/>
</dbReference>
<feature type="compositionally biased region" description="Low complexity" evidence="15">
    <location>
        <begin position="417"/>
        <end position="429"/>
    </location>
</feature>
<dbReference type="NCBIfam" id="NF004397">
    <property type="entry name" value="PRK05755.1"/>
    <property type="match status" value="1"/>
</dbReference>
<dbReference type="SMART" id="SM00279">
    <property type="entry name" value="HhH2"/>
    <property type="match status" value="1"/>
</dbReference>
<dbReference type="GO" id="GO:0006302">
    <property type="term" value="P:double-strand break repair"/>
    <property type="evidence" value="ECO:0007669"/>
    <property type="project" value="TreeGrafter"/>
</dbReference>
<dbReference type="HOGENOM" id="CLU_004675_0_0_11"/>
<feature type="domain" description="DNA-directed DNA polymerase family A palm" evidence="17">
    <location>
        <begin position="794"/>
        <end position="1001"/>
    </location>
</feature>
<evidence type="ECO:0000256" key="8">
    <source>
        <dbReference type="ARBA" id="ARBA00022801"/>
    </source>
</evidence>
<evidence type="ECO:0000256" key="3">
    <source>
        <dbReference type="ARBA" id="ARBA00022679"/>
    </source>
</evidence>
<evidence type="ECO:0000256" key="7">
    <source>
        <dbReference type="ARBA" id="ARBA00022763"/>
    </source>
</evidence>
<feature type="region of interest" description="Disordered" evidence="15">
    <location>
        <begin position="312"/>
        <end position="367"/>
    </location>
</feature>
<dbReference type="SUPFAM" id="SSF88723">
    <property type="entry name" value="PIN domain-like"/>
    <property type="match status" value="1"/>
</dbReference>
<keyword evidence="6" id="KW-0540">Nuclease</keyword>
<dbReference type="eggNOG" id="COG0258">
    <property type="taxonomic scope" value="Bacteria"/>
</dbReference>
<dbReference type="Gene3D" id="1.20.1060.10">
    <property type="entry name" value="Taq DNA Polymerase, Chain T, domain 4"/>
    <property type="match status" value="1"/>
</dbReference>
<dbReference type="FunFam" id="1.10.150.20:FF:000002">
    <property type="entry name" value="DNA polymerase I"/>
    <property type="match status" value="1"/>
</dbReference>
<dbReference type="SMART" id="SM00482">
    <property type="entry name" value="POLAc"/>
    <property type="match status" value="1"/>
</dbReference>
<evidence type="ECO:0000259" key="16">
    <source>
        <dbReference type="SMART" id="SM00475"/>
    </source>
</evidence>
<comment type="catalytic activity">
    <reaction evidence="13">
        <text>DNA(n) + a 2'-deoxyribonucleoside 5'-triphosphate = DNA(n+1) + diphosphate</text>
        <dbReference type="Rhea" id="RHEA:22508"/>
        <dbReference type="Rhea" id="RHEA-COMP:17339"/>
        <dbReference type="Rhea" id="RHEA-COMP:17340"/>
        <dbReference type="ChEBI" id="CHEBI:33019"/>
        <dbReference type="ChEBI" id="CHEBI:61560"/>
        <dbReference type="ChEBI" id="CHEBI:173112"/>
        <dbReference type="EC" id="2.7.7.7"/>
    </reaction>
</comment>
<keyword evidence="5" id="KW-0235">DNA replication</keyword>
<dbReference type="FunFam" id="3.40.50.1010:FF:000001">
    <property type="entry name" value="DNA polymerase I"/>
    <property type="match status" value="1"/>
</dbReference>
<evidence type="ECO:0000256" key="10">
    <source>
        <dbReference type="ARBA" id="ARBA00022932"/>
    </source>
</evidence>
<dbReference type="Pfam" id="PF01367">
    <property type="entry name" value="5_3_exonuc"/>
    <property type="match status" value="1"/>
</dbReference>
<dbReference type="InterPro" id="IPR043502">
    <property type="entry name" value="DNA/RNA_pol_sf"/>
</dbReference>
<dbReference type="InterPro" id="IPR020045">
    <property type="entry name" value="DNA_polI_H3TH"/>
</dbReference>
<dbReference type="Gene3D" id="3.40.50.1010">
    <property type="entry name" value="5'-nuclease"/>
    <property type="match status" value="1"/>
</dbReference>
<dbReference type="eggNOG" id="COG0749">
    <property type="taxonomic scope" value="Bacteria"/>
</dbReference>
<comment type="similarity">
    <text evidence="1">Belongs to the DNA polymerase type-A family.</text>
</comment>
<dbReference type="Gene3D" id="3.30.70.370">
    <property type="match status" value="1"/>
</dbReference>
<evidence type="ECO:0000256" key="9">
    <source>
        <dbReference type="ARBA" id="ARBA00022839"/>
    </source>
</evidence>
<evidence type="ECO:0000256" key="1">
    <source>
        <dbReference type="ARBA" id="ARBA00007705"/>
    </source>
</evidence>
<dbReference type="SUPFAM" id="SSF56672">
    <property type="entry name" value="DNA/RNA polymerases"/>
    <property type="match status" value="1"/>
</dbReference>
<feature type="region of interest" description="Disordered" evidence="15">
    <location>
        <begin position="573"/>
        <end position="596"/>
    </location>
</feature>
<feature type="compositionally biased region" description="Low complexity" evidence="15">
    <location>
        <begin position="314"/>
        <end position="324"/>
    </location>
</feature>
<accession>J0X2B6</accession>
<evidence type="ECO:0000256" key="5">
    <source>
        <dbReference type="ARBA" id="ARBA00022705"/>
    </source>
</evidence>
<evidence type="ECO:0000256" key="14">
    <source>
        <dbReference type="ARBA" id="ARBA00053603"/>
    </source>
</evidence>
<keyword evidence="11" id="KW-0238">DNA-binding</keyword>
<evidence type="ECO:0000313" key="19">
    <source>
        <dbReference type="Proteomes" id="UP000006415"/>
    </source>
</evidence>
<organism evidence="18 19">
    <name type="scientific">Scardovia wiggsiae F0424</name>
    <dbReference type="NCBI Taxonomy" id="857290"/>
    <lineage>
        <taxon>Bacteria</taxon>
        <taxon>Bacillati</taxon>
        <taxon>Actinomycetota</taxon>
        <taxon>Actinomycetes</taxon>
        <taxon>Bifidobacteriales</taxon>
        <taxon>Bifidobacteriaceae</taxon>
        <taxon>Scardovia</taxon>
    </lineage>
</organism>
<dbReference type="Pfam" id="PF00476">
    <property type="entry name" value="DNA_pol_A"/>
    <property type="match status" value="1"/>
</dbReference>
<dbReference type="Gene3D" id="1.10.150.20">
    <property type="entry name" value="5' to 3' exonuclease, C-terminal subdomain"/>
    <property type="match status" value="2"/>
</dbReference>
<dbReference type="FunFam" id="1.10.150.20:FF:000003">
    <property type="entry name" value="DNA polymerase I"/>
    <property type="match status" value="1"/>
</dbReference>
<keyword evidence="7" id="KW-0227">DNA damage</keyword>
<comment type="caution">
    <text evidence="18">The sequence shown here is derived from an EMBL/GenBank/DDBJ whole genome shotgun (WGS) entry which is preliminary data.</text>
</comment>
<dbReference type="InterPro" id="IPR002298">
    <property type="entry name" value="DNA_polymerase_A"/>
</dbReference>
<dbReference type="InterPro" id="IPR001098">
    <property type="entry name" value="DNA-dir_DNA_pol_A_palm_dom"/>
</dbReference>
<dbReference type="InterPro" id="IPR036279">
    <property type="entry name" value="5-3_exonuclease_C_sf"/>
</dbReference>
<dbReference type="CDD" id="cd09898">
    <property type="entry name" value="H3TH_53EXO"/>
    <property type="match status" value="1"/>
</dbReference>
<dbReference type="GO" id="GO:0003887">
    <property type="term" value="F:DNA-directed DNA polymerase activity"/>
    <property type="evidence" value="ECO:0007669"/>
    <property type="project" value="UniProtKB-KW"/>
</dbReference>
<evidence type="ECO:0000259" key="17">
    <source>
        <dbReference type="SMART" id="SM00482"/>
    </source>
</evidence>
<evidence type="ECO:0000256" key="13">
    <source>
        <dbReference type="ARBA" id="ARBA00049244"/>
    </source>
</evidence>
<comment type="function">
    <text evidence="14">In addition to polymerase activity, this DNA polymerase exhibits 3'-5' and 5'-3' exonuclease activity.</text>
</comment>
<dbReference type="InterPro" id="IPR029060">
    <property type="entry name" value="PIN-like_dom_sf"/>
</dbReference>
<sequence length="1038" mass="112758">MAETYPAKSTNGPRGKRLLVIDGHSLAFRAYFALPAESFSTSDGQATNAVYGFTTMLAQVLKNRRPSHVAVAFDVKGGTFRNRLLPEYKGTRDAAPEDLLSQLPLIQDLLRALDISYVEKQGLEGDDIIATLATMGEEEGYETFVLSGDRDAFQLVDDSITVLYPGHHFKDLKPMTPEAVREKYKVAPAQYPDLAAMRGEQADNIPGVPGVGDGYAAKWINEFGGLQGIIEHASEIGGKKGEALRSSIDQVLLNRKVNALVRDADLGVDIDDFKLHEPHITDVDAVFASLQFGRNIQNRILEAMAIAEGRDEQSAAASVQSSRQAHQEGSPTGRLQPGSGPLSAQAGSRRGAGNGFEDSADDINPSRITVIEPDPLYIPVSAASSEAAESPSASLPDGSGGLQPAVRWLEENIQDTFSGTSVSSTSDTSLPGAQPSGKPGRVWVMNIRGTVEKGASSAQSVSFMTNEGSACVIAAENIHRDRQLRDMLRTVCRGCSGSLVIHDFKKHIHLLSSLGITAESSEDIPVPLSDTKLEGYLVQPDATARIQSASQYAGYFLHIDTDEAAEPAAEQGAFDFDGGADDAPADTADSAEAGKRQAVRDARECAYVLAMHELFSPVIAARSQISLLKDIELPVSRVLAHMEIAGSGVDQQRLLDMRDSFTSQAQQAQQVAWDQAGKEINLQSPKQLQSVLFDDMGLAATKKTKSGNYTTNAAALQELYIRSVHNERANTFLGALLRHREVNKLKQIVQTLMDSVNTHDGRIHTTFEQTVAATGRLSSTDPNLQNIPNRNVEGREIRAAFVPSQGYVSLLSCDYSQVELRLMAHLSQDEALIEAFRSGADFHKYVASLVYDIPIDRITADQRSHIKAMSYGLAYGLSTYGLAQQLGISPAQSDVLKDKYFATFGRVHDYLESLVSQAKSRGYTETMFGRRRYFPQLRSPRRQLRDAAERAALNAPIQGSAADIMKIAMEKAYTQLCEARVKSRIILQIHDELVVELAAGEEEEVTGIVREAMEHAVDLAVPLDVSTGTGTDWQLAAH</sequence>
<dbReference type="EMBL" id="AGZS01000001">
    <property type="protein sequence ID" value="EJD65541.1"/>
    <property type="molecule type" value="Genomic_DNA"/>
</dbReference>
<evidence type="ECO:0000256" key="11">
    <source>
        <dbReference type="ARBA" id="ARBA00023125"/>
    </source>
</evidence>
<dbReference type="RefSeq" id="WP_007147373.1">
    <property type="nucleotide sequence ID" value="NZ_AKCI01000001.1"/>
</dbReference>
<dbReference type="EC" id="2.7.7.7" evidence="2"/>
<evidence type="ECO:0000313" key="18">
    <source>
        <dbReference type="EMBL" id="EJD65541.1"/>
    </source>
</evidence>
<dbReference type="Gene3D" id="3.30.420.10">
    <property type="entry name" value="Ribonuclease H-like superfamily/Ribonuclease H"/>
    <property type="match status" value="1"/>
</dbReference>
<dbReference type="PANTHER" id="PTHR10133:SF27">
    <property type="entry name" value="DNA POLYMERASE NU"/>
    <property type="match status" value="1"/>
</dbReference>
<keyword evidence="9" id="KW-0269">Exonuclease</keyword>
<dbReference type="GO" id="GO:0003677">
    <property type="term" value="F:DNA binding"/>
    <property type="evidence" value="ECO:0007669"/>
    <property type="project" value="UniProtKB-KW"/>
</dbReference>
<keyword evidence="19" id="KW-1185">Reference proteome</keyword>
<dbReference type="Pfam" id="PF02739">
    <property type="entry name" value="5_3_exonuc_N"/>
    <property type="match status" value="1"/>
</dbReference>
<keyword evidence="4" id="KW-0548">Nucleotidyltransferase</keyword>
<feature type="region of interest" description="Disordered" evidence="15">
    <location>
        <begin position="417"/>
        <end position="441"/>
    </location>
</feature>
<evidence type="ECO:0000256" key="12">
    <source>
        <dbReference type="ARBA" id="ARBA00023204"/>
    </source>
</evidence>
<evidence type="ECO:0000256" key="2">
    <source>
        <dbReference type="ARBA" id="ARBA00012417"/>
    </source>
</evidence>
<dbReference type="PRINTS" id="PR00868">
    <property type="entry name" value="DNAPOLI"/>
</dbReference>
<dbReference type="GO" id="GO:0006261">
    <property type="term" value="P:DNA-templated DNA replication"/>
    <property type="evidence" value="ECO:0007669"/>
    <property type="project" value="InterPro"/>
</dbReference>
<evidence type="ECO:0000256" key="4">
    <source>
        <dbReference type="ARBA" id="ARBA00022695"/>
    </source>
</evidence>
<feature type="domain" description="5'-3' exonuclease" evidence="16">
    <location>
        <begin position="16"/>
        <end position="276"/>
    </location>
</feature>
<dbReference type="OrthoDB" id="9806424at2"/>
<proteinExistence type="inferred from homology"/>
<keyword evidence="8" id="KW-0378">Hydrolase</keyword>
<dbReference type="SUPFAM" id="SSF47807">
    <property type="entry name" value="5' to 3' exonuclease, C-terminal subdomain"/>
    <property type="match status" value="1"/>
</dbReference>
<keyword evidence="10" id="KW-0239">DNA-directed DNA polymerase</keyword>
<dbReference type="AlphaFoldDB" id="J0X2B6"/>
<dbReference type="InterPro" id="IPR036397">
    <property type="entry name" value="RNaseH_sf"/>
</dbReference>
<dbReference type="Proteomes" id="UP000006415">
    <property type="component" value="Unassembled WGS sequence"/>
</dbReference>
<keyword evidence="12" id="KW-0234">DNA repair</keyword>
<dbReference type="CDD" id="cd09859">
    <property type="entry name" value="PIN_53EXO"/>
    <property type="match status" value="1"/>
</dbReference>
<protein>
    <recommendedName>
        <fullName evidence="2">DNA-directed DNA polymerase</fullName>
        <ecNumber evidence="2">2.7.7.7</ecNumber>
    </recommendedName>
</protein>
<keyword evidence="3" id="KW-0808">Transferase</keyword>
<dbReference type="InterPro" id="IPR020046">
    <property type="entry name" value="5-3_exonucl_a-hlix_arch_N"/>
</dbReference>
<dbReference type="InterPro" id="IPR002421">
    <property type="entry name" value="5-3_exonuclease"/>
</dbReference>
<dbReference type="GO" id="GO:0008409">
    <property type="term" value="F:5'-3' exonuclease activity"/>
    <property type="evidence" value="ECO:0007669"/>
    <property type="project" value="InterPro"/>
</dbReference>
<dbReference type="SMART" id="SM00475">
    <property type="entry name" value="53EXOc"/>
    <property type="match status" value="1"/>
</dbReference>